<evidence type="ECO:0000313" key="6">
    <source>
        <dbReference type="EMBL" id="CAB9515398.1"/>
    </source>
</evidence>
<keyword evidence="2 3" id="KW-0862">Zinc</keyword>
<keyword evidence="7" id="KW-1185">Reference proteome</keyword>
<evidence type="ECO:0000256" key="3">
    <source>
        <dbReference type="PROSITE-ProRule" id="PRU00125"/>
    </source>
</evidence>
<evidence type="ECO:0000256" key="2">
    <source>
        <dbReference type="ARBA" id="ARBA00022833"/>
    </source>
</evidence>
<dbReference type="Pfam" id="PF00412">
    <property type="entry name" value="LIM"/>
    <property type="match status" value="1"/>
</dbReference>
<dbReference type="Proteomes" id="UP001153069">
    <property type="component" value="Unassembled WGS sequence"/>
</dbReference>
<organism evidence="6 7">
    <name type="scientific">Seminavis robusta</name>
    <dbReference type="NCBI Taxonomy" id="568900"/>
    <lineage>
        <taxon>Eukaryota</taxon>
        <taxon>Sar</taxon>
        <taxon>Stramenopiles</taxon>
        <taxon>Ochrophyta</taxon>
        <taxon>Bacillariophyta</taxon>
        <taxon>Bacillariophyceae</taxon>
        <taxon>Bacillariophycidae</taxon>
        <taxon>Naviculales</taxon>
        <taxon>Naviculaceae</taxon>
        <taxon>Seminavis</taxon>
    </lineage>
</organism>
<dbReference type="EMBL" id="CAICTM010000711">
    <property type="protein sequence ID" value="CAB9515398.1"/>
    <property type="molecule type" value="Genomic_DNA"/>
</dbReference>
<gene>
    <name evidence="6" type="ORF">SEMRO_712_G191420.1</name>
</gene>
<accession>A0A9N8HM01</accession>
<evidence type="ECO:0000256" key="4">
    <source>
        <dbReference type="SAM" id="MobiDB-lite"/>
    </source>
</evidence>
<dbReference type="PROSITE" id="PS50023">
    <property type="entry name" value="LIM_DOMAIN_2"/>
    <property type="match status" value="1"/>
</dbReference>
<reference evidence="6" key="1">
    <citation type="submission" date="2020-06" db="EMBL/GenBank/DDBJ databases">
        <authorList>
            <consortium name="Plant Systems Biology data submission"/>
        </authorList>
    </citation>
    <scope>NUCLEOTIDE SEQUENCE</scope>
    <source>
        <strain evidence="6">D6</strain>
    </source>
</reference>
<evidence type="ECO:0000256" key="1">
    <source>
        <dbReference type="ARBA" id="ARBA00022723"/>
    </source>
</evidence>
<dbReference type="InterPro" id="IPR001781">
    <property type="entry name" value="Znf_LIM"/>
</dbReference>
<protein>
    <recommendedName>
        <fullName evidence="5">LIM zinc-binding domain-containing protein</fullName>
    </recommendedName>
</protein>
<keyword evidence="3" id="KW-0440">LIM domain</keyword>
<proteinExistence type="predicted"/>
<dbReference type="Gene3D" id="2.10.110.10">
    <property type="entry name" value="Cysteine Rich Protein"/>
    <property type="match status" value="1"/>
</dbReference>
<evidence type="ECO:0000259" key="5">
    <source>
        <dbReference type="PROSITE" id="PS50023"/>
    </source>
</evidence>
<feature type="compositionally biased region" description="Polar residues" evidence="4">
    <location>
        <begin position="103"/>
        <end position="117"/>
    </location>
</feature>
<name>A0A9N8HM01_9STRA</name>
<comment type="caution">
    <text evidence="6">The sequence shown here is derived from an EMBL/GenBank/DDBJ whole genome shotgun (WGS) entry which is preliminary data.</text>
</comment>
<dbReference type="AlphaFoldDB" id="A0A9N8HM01"/>
<dbReference type="OrthoDB" id="6129702at2759"/>
<dbReference type="PROSITE" id="PS00478">
    <property type="entry name" value="LIM_DOMAIN_1"/>
    <property type="match status" value="1"/>
</dbReference>
<evidence type="ECO:0000313" key="7">
    <source>
        <dbReference type="Proteomes" id="UP001153069"/>
    </source>
</evidence>
<dbReference type="GO" id="GO:0046872">
    <property type="term" value="F:metal ion binding"/>
    <property type="evidence" value="ECO:0007669"/>
    <property type="project" value="UniProtKB-KW"/>
</dbReference>
<feature type="domain" description="LIM zinc-binding" evidence="5">
    <location>
        <begin position="126"/>
        <end position="194"/>
    </location>
</feature>
<dbReference type="SMART" id="SM00132">
    <property type="entry name" value="LIM"/>
    <property type="match status" value="1"/>
</dbReference>
<keyword evidence="1 3" id="KW-0479">Metal-binding</keyword>
<sequence length="454" mass="50135">MAALTKVGEIIRCGWLRYLPQDDEEAYDELIHRAATQKKRGSVADAVAKFEASTKAETSLAKQKKDQEDDEDEDLPLDATCTQKAISGATVFFGLFGSGSQSADTNSASQNGSSRTSFRAAPSNEPTCRVCHKKIFPTDESTSCRNNTYHTGCFRCSQCNAKLKNHPDEEHRELPETKEMFLQCRQCKIDTEQKCKPRQLSRKAGSKIVVEDSEQGDIEQVVDAIGDDLEDALYGMIPRCATCGGDFLTYKGEISIVGSLKYHNECFLTGKPVVGTVSLTLEPLQAAKYLPESIILKLSSNESCRVISSLFFVWKDREKKLRSMRTDTTQRSDHLTVTFDLDENARANPNYKGVKNSPSKTSAPLMKCEKGDHSDLTLELIGGDQIAPQPPRLVEPVTVIPGYQRASPYLKATIGYSKYNLDHTMILTIPCNLSGNVLELLGATLTVIIQEPAL</sequence>
<feature type="region of interest" description="Disordered" evidence="4">
    <location>
        <begin position="103"/>
        <end position="124"/>
    </location>
</feature>